<organism evidence="2 3">
    <name type="scientific">Hymenobacter mucosus</name>
    <dbReference type="NCBI Taxonomy" id="1411120"/>
    <lineage>
        <taxon>Bacteria</taxon>
        <taxon>Pseudomonadati</taxon>
        <taxon>Bacteroidota</taxon>
        <taxon>Cytophagia</taxon>
        <taxon>Cytophagales</taxon>
        <taxon>Hymenobacteraceae</taxon>
        <taxon>Hymenobacter</taxon>
    </lineage>
</organism>
<feature type="domain" description="Regulator of ribonuclease activity B" evidence="1">
    <location>
        <begin position="11"/>
        <end position="104"/>
    </location>
</feature>
<keyword evidence="3" id="KW-1185">Reference proteome</keyword>
<gene>
    <name evidence="2" type="ORF">SAMN06269173_1267</name>
</gene>
<dbReference type="SUPFAM" id="SSF89946">
    <property type="entry name" value="Hypothetical protein VC0424"/>
    <property type="match status" value="1"/>
</dbReference>
<dbReference type="InterPro" id="IPR009671">
    <property type="entry name" value="RraB_dom"/>
</dbReference>
<name>A0A239BLF8_9BACT</name>
<accession>A0A239BLF8</accession>
<dbReference type="EMBL" id="FZNS01000026">
    <property type="protein sequence ID" value="SNS07883.1"/>
    <property type="molecule type" value="Genomic_DNA"/>
</dbReference>
<proteinExistence type="predicted"/>
<dbReference type="InterPro" id="IPR036701">
    <property type="entry name" value="RraB-like_sf"/>
</dbReference>
<dbReference type="Proteomes" id="UP000198310">
    <property type="component" value="Unassembled WGS sequence"/>
</dbReference>
<sequence length="107" mass="12247">MDASLDRLHSFFRKMTADGWDVAGPLKWGFFFVDPDPDKLRQLFGELEDHGYHIEELHQADDQDWVLQVSKTEVLAAEKLHRRNLAFNELAAGCGVALYDGWDVGQK</sequence>
<evidence type="ECO:0000259" key="1">
    <source>
        <dbReference type="Pfam" id="PF06877"/>
    </source>
</evidence>
<evidence type="ECO:0000313" key="3">
    <source>
        <dbReference type="Proteomes" id="UP000198310"/>
    </source>
</evidence>
<dbReference type="Gene3D" id="3.30.70.970">
    <property type="entry name" value="RraB-like"/>
    <property type="match status" value="1"/>
</dbReference>
<evidence type="ECO:0000313" key="2">
    <source>
        <dbReference type="EMBL" id="SNS07883.1"/>
    </source>
</evidence>
<dbReference type="RefSeq" id="WP_089334533.1">
    <property type="nucleotide sequence ID" value="NZ_FZNS01000026.1"/>
</dbReference>
<dbReference type="Pfam" id="PF06877">
    <property type="entry name" value="RraB"/>
    <property type="match status" value="1"/>
</dbReference>
<protein>
    <submittedName>
        <fullName evidence="2">Regulator of ribonuclease activity B</fullName>
    </submittedName>
</protein>
<dbReference type="AlphaFoldDB" id="A0A239BLF8"/>
<reference evidence="3" key="1">
    <citation type="submission" date="2017-06" db="EMBL/GenBank/DDBJ databases">
        <authorList>
            <person name="Varghese N."/>
            <person name="Submissions S."/>
        </authorList>
    </citation>
    <scope>NUCLEOTIDE SEQUENCE [LARGE SCALE GENOMIC DNA]</scope>
    <source>
        <strain evidence="3">DSM 28041</strain>
    </source>
</reference>